<name>A0ABY5L1A4_9CELL</name>
<feature type="domain" description="Peptidase M50" evidence="13">
    <location>
        <begin position="61"/>
        <end position="133"/>
    </location>
</feature>
<feature type="transmembrane region" description="Helical" evidence="12">
    <location>
        <begin position="112"/>
        <end position="133"/>
    </location>
</feature>
<keyword evidence="7" id="KW-0378">Hydrolase</keyword>
<proteinExistence type="inferred from homology"/>
<evidence type="ECO:0000256" key="7">
    <source>
        <dbReference type="ARBA" id="ARBA00022801"/>
    </source>
</evidence>
<protein>
    <submittedName>
        <fullName evidence="14">Site-2 protease family protein</fullName>
    </submittedName>
</protein>
<feature type="transmembrane region" description="Helical" evidence="12">
    <location>
        <begin position="139"/>
        <end position="162"/>
    </location>
</feature>
<evidence type="ECO:0000256" key="3">
    <source>
        <dbReference type="ARBA" id="ARBA00007931"/>
    </source>
</evidence>
<evidence type="ECO:0000259" key="13">
    <source>
        <dbReference type="Pfam" id="PF02163"/>
    </source>
</evidence>
<evidence type="ECO:0000256" key="11">
    <source>
        <dbReference type="ARBA" id="ARBA00023136"/>
    </source>
</evidence>
<keyword evidence="15" id="KW-1185">Reference proteome</keyword>
<gene>
    <name evidence="14" type="ORF">NP064_06655</name>
</gene>
<evidence type="ECO:0000256" key="12">
    <source>
        <dbReference type="SAM" id="Phobius"/>
    </source>
</evidence>
<feature type="transmembrane region" description="Helical" evidence="12">
    <location>
        <begin position="52"/>
        <end position="71"/>
    </location>
</feature>
<comment type="similarity">
    <text evidence="3">Belongs to the peptidase M50B family.</text>
</comment>
<organism evidence="14 15">
    <name type="scientific">Cellulomonas chengniuliangii</name>
    <dbReference type="NCBI Taxonomy" id="2968084"/>
    <lineage>
        <taxon>Bacteria</taxon>
        <taxon>Bacillati</taxon>
        <taxon>Actinomycetota</taxon>
        <taxon>Actinomycetes</taxon>
        <taxon>Micrococcales</taxon>
        <taxon>Cellulomonadaceae</taxon>
        <taxon>Cellulomonas</taxon>
    </lineage>
</organism>
<evidence type="ECO:0000256" key="5">
    <source>
        <dbReference type="ARBA" id="ARBA00022692"/>
    </source>
</evidence>
<evidence type="ECO:0000256" key="6">
    <source>
        <dbReference type="ARBA" id="ARBA00022723"/>
    </source>
</evidence>
<keyword evidence="4 14" id="KW-0645">Protease</keyword>
<feature type="transmembrane region" description="Helical" evidence="12">
    <location>
        <begin position="193"/>
        <end position="213"/>
    </location>
</feature>
<accession>A0ABY5L1A4</accession>
<dbReference type="InterPro" id="IPR008915">
    <property type="entry name" value="Peptidase_M50"/>
</dbReference>
<dbReference type="Pfam" id="PF02163">
    <property type="entry name" value="Peptidase_M50"/>
    <property type="match status" value="2"/>
</dbReference>
<keyword evidence="8" id="KW-0862">Zinc</keyword>
<evidence type="ECO:0000256" key="9">
    <source>
        <dbReference type="ARBA" id="ARBA00022989"/>
    </source>
</evidence>
<evidence type="ECO:0000256" key="4">
    <source>
        <dbReference type="ARBA" id="ARBA00022670"/>
    </source>
</evidence>
<dbReference type="Proteomes" id="UP001316189">
    <property type="component" value="Chromosome"/>
</dbReference>
<feature type="domain" description="Peptidase M50" evidence="13">
    <location>
        <begin position="136"/>
        <end position="194"/>
    </location>
</feature>
<dbReference type="PANTHER" id="PTHR39188:SF3">
    <property type="entry name" value="STAGE IV SPORULATION PROTEIN FB"/>
    <property type="match status" value="1"/>
</dbReference>
<dbReference type="RefSeq" id="WP_227568844.1">
    <property type="nucleotide sequence ID" value="NZ_CP101988.1"/>
</dbReference>
<feature type="transmembrane region" description="Helical" evidence="12">
    <location>
        <begin position="219"/>
        <end position="241"/>
    </location>
</feature>
<dbReference type="EMBL" id="CP101988">
    <property type="protein sequence ID" value="UUI76562.1"/>
    <property type="molecule type" value="Genomic_DNA"/>
</dbReference>
<reference evidence="14 15" key="1">
    <citation type="submission" date="2022-07" db="EMBL/GenBank/DDBJ databases">
        <title>Novel species in genus cellulomonas.</title>
        <authorList>
            <person name="Ye L."/>
        </authorList>
    </citation>
    <scope>NUCLEOTIDE SEQUENCE [LARGE SCALE GENOMIC DNA]</scope>
    <source>
        <strain evidence="15">zg-Y338</strain>
    </source>
</reference>
<keyword evidence="11 12" id="KW-0472">Membrane</keyword>
<sequence length="375" mass="38097">MSNSKRPGSQGWVIGRAAGAPIILTPTWGLAAVVLTLVFAPTVDAWAPRLGAGSYVVAFGFVVLLFGSVLVHELAHGLVARARGQHVEEFALTVWGGHTTFSRPAPTAATSALVAVVGPLANLALALVFWLAAQTAPAGGLLALLLFAGAISNGFVGLFNLVPGLPLDGGQILQAGVWQVTGDRHKGAVAAGWAGRVVAIGVLVWALVVPVAQGRQGDLFSVVWAALIGAFLWSGASAAIASGRTGRSLDRLTVESVGRRATWVSADATLADVDRARGLAQVDEVVVLSPDGRPAAYVDQAASAAVPPAHRAVTPVTAVAVVIPVGAVVDARLRGADLVRAVGQVTRASGVVAAVQDGRVTAIVRAADVIAALRS</sequence>
<keyword evidence="9 12" id="KW-1133">Transmembrane helix</keyword>
<dbReference type="GO" id="GO:0006508">
    <property type="term" value="P:proteolysis"/>
    <property type="evidence" value="ECO:0007669"/>
    <property type="project" value="UniProtKB-KW"/>
</dbReference>
<feature type="transmembrane region" description="Helical" evidence="12">
    <location>
        <begin position="21"/>
        <end position="40"/>
    </location>
</feature>
<evidence type="ECO:0000256" key="10">
    <source>
        <dbReference type="ARBA" id="ARBA00023049"/>
    </source>
</evidence>
<keyword evidence="6" id="KW-0479">Metal-binding</keyword>
<evidence type="ECO:0000313" key="14">
    <source>
        <dbReference type="EMBL" id="UUI76562.1"/>
    </source>
</evidence>
<dbReference type="PANTHER" id="PTHR39188">
    <property type="entry name" value="MEMBRANE-ASSOCIATED ZINC METALLOPROTEASE M50B"/>
    <property type="match status" value="1"/>
</dbReference>
<evidence type="ECO:0000256" key="8">
    <source>
        <dbReference type="ARBA" id="ARBA00022833"/>
    </source>
</evidence>
<evidence type="ECO:0000256" key="2">
    <source>
        <dbReference type="ARBA" id="ARBA00004141"/>
    </source>
</evidence>
<keyword evidence="10" id="KW-0482">Metalloprotease</keyword>
<keyword evidence="5 12" id="KW-0812">Transmembrane</keyword>
<evidence type="ECO:0000256" key="1">
    <source>
        <dbReference type="ARBA" id="ARBA00001947"/>
    </source>
</evidence>
<comment type="cofactor">
    <cofactor evidence="1">
        <name>Zn(2+)</name>
        <dbReference type="ChEBI" id="CHEBI:29105"/>
    </cofactor>
</comment>
<dbReference type="GO" id="GO:0008233">
    <property type="term" value="F:peptidase activity"/>
    <property type="evidence" value="ECO:0007669"/>
    <property type="project" value="UniProtKB-KW"/>
</dbReference>
<dbReference type="CDD" id="cd06164">
    <property type="entry name" value="S2P-M50_SpoIVFB_CBS"/>
    <property type="match status" value="1"/>
</dbReference>
<comment type="subcellular location">
    <subcellularLocation>
        <location evidence="2">Membrane</location>
        <topology evidence="2">Multi-pass membrane protein</topology>
    </subcellularLocation>
</comment>
<evidence type="ECO:0000313" key="15">
    <source>
        <dbReference type="Proteomes" id="UP001316189"/>
    </source>
</evidence>